<accession>A0ABY5JK90</accession>
<protein>
    <submittedName>
        <fullName evidence="1">Uncharacterized protein</fullName>
    </submittedName>
</protein>
<evidence type="ECO:0000313" key="2">
    <source>
        <dbReference type="Proteomes" id="UP001058016"/>
    </source>
</evidence>
<proteinExistence type="predicted"/>
<name>A0ABY5JK90_9FIRM</name>
<dbReference type="Proteomes" id="UP001058016">
    <property type="component" value="Chromosome"/>
</dbReference>
<sequence length="86" mass="10381">MDTPTFKATIYYIHPELINQLNTTFKRKNFYHKIMTLPRKGYHNPDYRQKMNNLQQKLWNDVLLQLKDGSSPKLVLDFLKIFSHLK</sequence>
<organism evidence="1 2">
    <name type="scientific">Turicibacter bilis</name>
    <dbReference type="NCBI Taxonomy" id="2735723"/>
    <lineage>
        <taxon>Bacteria</taxon>
        <taxon>Bacillati</taxon>
        <taxon>Bacillota</taxon>
        <taxon>Erysipelotrichia</taxon>
        <taxon>Erysipelotrichales</taxon>
        <taxon>Turicibacteraceae</taxon>
        <taxon>Turicibacter</taxon>
    </lineage>
</organism>
<evidence type="ECO:0000313" key="1">
    <source>
        <dbReference type="EMBL" id="UUF07092.1"/>
    </source>
</evidence>
<keyword evidence="2" id="KW-1185">Reference proteome</keyword>
<reference evidence="1 2" key="1">
    <citation type="submission" date="2021-03" db="EMBL/GenBank/DDBJ databases">
        <title>Comparative Genomics and Metabolomics in the genus Turicibacter.</title>
        <authorList>
            <person name="Maki J."/>
            <person name="Looft T."/>
        </authorList>
    </citation>
    <scope>NUCLEOTIDE SEQUENCE [LARGE SCALE GENOMIC DNA]</scope>
    <source>
        <strain evidence="1 2">MMM721</strain>
    </source>
</reference>
<dbReference type="RefSeq" id="WP_055244998.1">
    <property type="nucleotide sequence ID" value="NZ_CP071249.1"/>
</dbReference>
<gene>
    <name evidence="1" type="ORF">J0J69_06255</name>
</gene>
<dbReference type="EMBL" id="CP071249">
    <property type="protein sequence ID" value="UUF07092.1"/>
    <property type="molecule type" value="Genomic_DNA"/>
</dbReference>